<keyword evidence="5" id="KW-1185">Reference proteome</keyword>
<dbReference type="RefSeq" id="WP_218116381.1">
    <property type="nucleotide sequence ID" value="NZ_CAJVAP010000042.1"/>
</dbReference>
<organism evidence="4 5">
    <name type="scientific">Leucobacter soli</name>
    <dbReference type="NCBI Taxonomy" id="2812850"/>
    <lineage>
        <taxon>Bacteria</taxon>
        <taxon>Bacillati</taxon>
        <taxon>Actinomycetota</taxon>
        <taxon>Actinomycetes</taxon>
        <taxon>Micrococcales</taxon>
        <taxon>Microbacteriaceae</taxon>
        <taxon>Leucobacter</taxon>
    </lineage>
</organism>
<dbReference type="PANTHER" id="PTHR33744:SF1">
    <property type="entry name" value="DNA-BINDING TRANSCRIPTIONAL ACTIVATOR ADER"/>
    <property type="match status" value="1"/>
</dbReference>
<evidence type="ECO:0000313" key="5">
    <source>
        <dbReference type="Proteomes" id="UP000693892"/>
    </source>
</evidence>
<feature type="compositionally biased region" description="Low complexity" evidence="1">
    <location>
        <begin position="242"/>
        <end position="251"/>
    </location>
</feature>
<comment type="caution">
    <text evidence="4">The sequence shown here is derived from an EMBL/GenBank/DDBJ whole genome shotgun (WGS) entry which is preliminary data.</text>
</comment>
<proteinExistence type="predicted"/>
<gene>
    <name evidence="4" type="ORF">LEUCIP111803_02461</name>
</gene>
<dbReference type="Pfam" id="PF07905">
    <property type="entry name" value="PucR"/>
    <property type="match status" value="1"/>
</dbReference>
<feature type="domain" description="Purine catabolism PurC-like" evidence="2">
    <location>
        <begin position="36"/>
        <end position="141"/>
    </location>
</feature>
<reference evidence="4" key="1">
    <citation type="submission" date="2021-06" db="EMBL/GenBank/DDBJ databases">
        <authorList>
            <person name="Criscuolo A."/>
        </authorList>
    </citation>
    <scope>NUCLEOTIDE SEQUENCE</scope>
    <source>
        <strain evidence="4">CIP111803</strain>
    </source>
</reference>
<feature type="compositionally biased region" description="Low complexity" evidence="1">
    <location>
        <begin position="260"/>
        <end position="271"/>
    </location>
</feature>
<evidence type="ECO:0000259" key="3">
    <source>
        <dbReference type="Pfam" id="PF13556"/>
    </source>
</evidence>
<feature type="region of interest" description="Disordered" evidence="1">
    <location>
        <begin position="226"/>
        <end position="285"/>
    </location>
</feature>
<evidence type="ECO:0000259" key="2">
    <source>
        <dbReference type="Pfam" id="PF07905"/>
    </source>
</evidence>
<dbReference type="InterPro" id="IPR025736">
    <property type="entry name" value="PucR_C-HTH_dom"/>
</dbReference>
<evidence type="ECO:0000256" key="1">
    <source>
        <dbReference type="SAM" id="MobiDB-lite"/>
    </source>
</evidence>
<dbReference type="EMBL" id="CAJVAP010000042">
    <property type="protein sequence ID" value="CAG7621914.1"/>
    <property type="molecule type" value="Genomic_DNA"/>
</dbReference>
<dbReference type="AlphaFoldDB" id="A0A916K0C6"/>
<dbReference type="Proteomes" id="UP000693892">
    <property type="component" value="Unassembled WGS sequence"/>
</dbReference>
<dbReference type="PANTHER" id="PTHR33744">
    <property type="entry name" value="CARBOHYDRATE DIACID REGULATOR"/>
    <property type="match status" value="1"/>
</dbReference>
<dbReference type="Pfam" id="PF13556">
    <property type="entry name" value="HTH_30"/>
    <property type="match status" value="1"/>
</dbReference>
<feature type="compositionally biased region" description="Gly residues" evidence="1">
    <location>
        <begin position="230"/>
        <end position="241"/>
    </location>
</feature>
<sequence>MPVHASAAIAPVAIGLGELLRQYHLGLVLITGGTHGGAAAELPVQWVHSSNMVDPTPFLTPRTVLLTTGTQFAGGPDSAEAEAYVRRLLGVGVTALGFGVGVDWRRIPTALVDACERLDLPLFRVPYATPFIAIAQTAVQLLGAQARARDSWALEAQRAVANAAAQRDGLAGVVREAASRLGRWIAVADRTGRIIEAAPRGAREAAGDEAIRREVRRLVERGTRASRVSGVGGGVGSGSSGRRGQSYGEGSTEVTGEVTGEAASGAPGGAPRDTVTGGTARPATDEAVEMQTLGRSGRLLGALITPAGVQDHAERTLLGLVAALVTVQLEHRAGQGEAETSLRSAVLRLLLAGETELAEGVATGVLPRLPRGRISVVRLEDVDTLGQGLIDDLRSLATRPGLLTAPLGVGLEPGVEAGAGAVLICEASQADAVRRTLTEHRTPAGVSERGLLGDLGSLLEQAEIALARARSTGTDGPVTYRPALHGGMLRLLDSPEARKQAESLLAPVRQHDRRNDDTVERALAVWLAHHGQTSPAAVELGVHRHTLRSRVQTAATLLQRDLDDPDTRAELWAALRVLGATA</sequence>
<evidence type="ECO:0008006" key="6">
    <source>
        <dbReference type="Google" id="ProtNLM"/>
    </source>
</evidence>
<name>A0A916K0C6_9MICO</name>
<accession>A0A916K0C6</accession>
<feature type="domain" description="PucR C-terminal helix-turn-helix" evidence="3">
    <location>
        <begin position="522"/>
        <end position="577"/>
    </location>
</feature>
<dbReference type="InterPro" id="IPR051448">
    <property type="entry name" value="CdaR-like_regulators"/>
</dbReference>
<protein>
    <recommendedName>
        <fullName evidence="6">Purine catabolism regulator</fullName>
    </recommendedName>
</protein>
<dbReference type="InterPro" id="IPR012914">
    <property type="entry name" value="PucR_dom"/>
</dbReference>
<evidence type="ECO:0000313" key="4">
    <source>
        <dbReference type="EMBL" id="CAG7621914.1"/>
    </source>
</evidence>